<dbReference type="Proteomes" id="UP001342418">
    <property type="component" value="Chromosome"/>
</dbReference>
<evidence type="ECO:0000259" key="2">
    <source>
        <dbReference type="PROSITE" id="PS50222"/>
    </source>
</evidence>
<dbReference type="Gene3D" id="1.10.238.10">
    <property type="entry name" value="EF-hand"/>
    <property type="match status" value="2"/>
</dbReference>
<dbReference type="EMBL" id="CP030941">
    <property type="protein sequence ID" value="UUP18269.1"/>
    <property type="molecule type" value="Genomic_DNA"/>
</dbReference>
<dbReference type="PROSITE" id="PS50222">
    <property type="entry name" value="EF_HAND_2"/>
    <property type="match status" value="1"/>
</dbReference>
<dbReference type="Pfam" id="PF05239">
    <property type="entry name" value="PRC"/>
    <property type="match status" value="1"/>
</dbReference>
<evidence type="ECO:0000313" key="3">
    <source>
        <dbReference type="EMBL" id="UUP18269.1"/>
    </source>
</evidence>
<keyword evidence="4" id="KW-1185">Reference proteome</keyword>
<dbReference type="Gene3D" id="2.30.30.240">
    <property type="entry name" value="PRC-barrel domain"/>
    <property type="match status" value="1"/>
</dbReference>
<dbReference type="SUPFAM" id="SSF50346">
    <property type="entry name" value="PRC-barrel domain"/>
    <property type="match status" value="1"/>
</dbReference>
<sequence length="419" mass="45677">MKVLMAATATALAVALAPPIGMAAADRTFSDVDADGNLELNESEFEQVSRSAFDAWDLNGDQRLIKEEFYRGLFAAWDSDEDADIGEEEYRTGHSLWFGGEVEPDFAEISGGHNTMTRDELASGLAEADILAKAEMLSGFGAGEPGVGWAAFHSALFEVYDQDDDGMVTKDDFAAFEDTLVTNVDNGEQVAAIGQQDAVHAEVVALSEWRATELYADGISVEYLIDEAEVYGPGGDEIGSLENVVFSQDGRVLSIVAEVGGFWDIFDTHVNVPWDEADYLGDGLTIPVTEENVEDYSVFETGYLTTTGAVTDTAVVEDDLATGPNAFRGTDLIGDYARIREDRDDDGLSSFGYVNDLIIRNDELAAVVVSPDPSFGLEGPYYAYPYYPNASALGPYYDMPYWEEQVAQAKPLDYDEFEE</sequence>
<feature type="chain" id="PRO_5045267994" description="EF-hand domain-containing protein" evidence="1">
    <location>
        <begin position="24"/>
        <end position="419"/>
    </location>
</feature>
<keyword evidence="1" id="KW-0732">Signal</keyword>
<accession>A0ABY5MN69</accession>
<dbReference type="InterPro" id="IPR027275">
    <property type="entry name" value="PRC-brl_dom"/>
</dbReference>
<dbReference type="InterPro" id="IPR002048">
    <property type="entry name" value="EF_hand_dom"/>
</dbReference>
<name>A0ABY5MN69_9HYPH</name>
<dbReference type="InterPro" id="IPR011992">
    <property type="entry name" value="EF-hand-dom_pair"/>
</dbReference>
<feature type="domain" description="EF-hand" evidence="2">
    <location>
        <begin position="44"/>
        <end position="79"/>
    </location>
</feature>
<evidence type="ECO:0000313" key="4">
    <source>
        <dbReference type="Proteomes" id="UP001342418"/>
    </source>
</evidence>
<dbReference type="InterPro" id="IPR011033">
    <property type="entry name" value="PRC_barrel-like_sf"/>
</dbReference>
<proteinExistence type="predicted"/>
<feature type="signal peptide" evidence="1">
    <location>
        <begin position="1"/>
        <end position="23"/>
    </location>
</feature>
<organism evidence="3 4">
    <name type="scientific">Nitratireductor thuwali</name>
    <dbReference type="NCBI Taxonomy" id="2267699"/>
    <lineage>
        <taxon>Bacteria</taxon>
        <taxon>Pseudomonadati</taxon>
        <taxon>Pseudomonadota</taxon>
        <taxon>Alphaproteobacteria</taxon>
        <taxon>Hyphomicrobiales</taxon>
        <taxon>Phyllobacteriaceae</taxon>
        <taxon>Nitratireductor</taxon>
    </lineage>
</organism>
<dbReference type="InterPro" id="IPR018247">
    <property type="entry name" value="EF_Hand_1_Ca_BS"/>
</dbReference>
<dbReference type="RefSeq" id="WP_338530514.1">
    <property type="nucleotide sequence ID" value="NZ_CP030941.1"/>
</dbReference>
<protein>
    <recommendedName>
        <fullName evidence="2">EF-hand domain-containing protein</fullName>
    </recommendedName>
</protein>
<evidence type="ECO:0000256" key="1">
    <source>
        <dbReference type="SAM" id="SignalP"/>
    </source>
</evidence>
<dbReference type="PROSITE" id="PS00018">
    <property type="entry name" value="EF_HAND_1"/>
    <property type="match status" value="1"/>
</dbReference>
<reference evidence="3 4" key="1">
    <citation type="submission" date="2018-07" db="EMBL/GenBank/DDBJ databases">
        <title>Genome sequence of Nitratireductor thuwali#1536.</title>
        <authorList>
            <person name="Michoud G."/>
            <person name="Merlino G."/>
            <person name="Sefrji F.O."/>
            <person name="Daffonchio D."/>
        </authorList>
    </citation>
    <scope>NUCLEOTIDE SEQUENCE [LARGE SCALE GENOMIC DNA]</scope>
    <source>
        <strain evidence="4">Nit1536</strain>
    </source>
</reference>
<dbReference type="SUPFAM" id="SSF47473">
    <property type="entry name" value="EF-hand"/>
    <property type="match status" value="1"/>
</dbReference>
<gene>
    <name evidence="3" type="ORF">NTH_02749</name>
</gene>